<dbReference type="InterPro" id="IPR036680">
    <property type="entry name" value="SPOR-like_sf"/>
</dbReference>
<evidence type="ECO:0000259" key="12">
    <source>
        <dbReference type="PROSITE" id="PS51724"/>
    </source>
</evidence>
<accession>A0A3M8R1A5</accession>
<evidence type="ECO:0000259" key="13">
    <source>
        <dbReference type="PROSITE" id="PS51782"/>
    </source>
</evidence>
<dbReference type="GO" id="GO:0042834">
    <property type="term" value="F:peptidoglycan binding"/>
    <property type="evidence" value="ECO:0007669"/>
    <property type="project" value="InterPro"/>
</dbReference>
<evidence type="ECO:0000256" key="4">
    <source>
        <dbReference type="ARBA" id="ARBA00022679"/>
    </source>
</evidence>
<comment type="pathway">
    <text evidence="1 9">Cell wall biogenesis; peptidoglycan biosynthesis.</text>
</comment>
<dbReference type="PANTHER" id="PTHR30582:SF24">
    <property type="entry name" value="L,D-TRANSPEPTIDASE ERFK_SRFK-RELATED"/>
    <property type="match status" value="1"/>
</dbReference>
<keyword evidence="11" id="KW-0732">Signal</keyword>
<feature type="domain" description="SPOR" evidence="12">
    <location>
        <begin position="335"/>
        <end position="412"/>
    </location>
</feature>
<dbReference type="OrthoDB" id="9787225at2"/>
<dbReference type="CDD" id="cd16913">
    <property type="entry name" value="YkuD_like"/>
    <property type="match status" value="1"/>
</dbReference>
<dbReference type="EMBL" id="RIZI01000162">
    <property type="protein sequence ID" value="RNF62293.1"/>
    <property type="molecule type" value="Genomic_DNA"/>
</dbReference>
<dbReference type="GO" id="GO:0016757">
    <property type="term" value="F:glycosyltransferase activity"/>
    <property type="evidence" value="ECO:0007669"/>
    <property type="project" value="UniProtKB-KW"/>
</dbReference>
<dbReference type="SUPFAM" id="SSF110997">
    <property type="entry name" value="Sporulation related repeat"/>
    <property type="match status" value="1"/>
</dbReference>
<evidence type="ECO:0000256" key="6">
    <source>
        <dbReference type="ARBA" id="ARBA00022960"/>
    </source>
</evidence>
<feature type="domain" description="L,D-TPase catalytic" evidence="14">
    <location>
        <begin position="95"/>
        <end position="234"/>
    </location>
</feature>
<proteinExistence type="inferred from homology"/>
<dbReference type="GO" id="GO:0008360">
    <property type="term" value="P:regulation of cell shape"/>
    <property type="evidence" value="ECO:0007669"/>
    <property type="project" value="UniProtKB-UniRule"/>
</dbReference>
<dbReference type="InterPro" id="IPR005490">
    <property type="entry name" value="LD_TPept_cat_dom"/>
</dbReference>
<dbReference type="Pfam" id="PF03734">
    <property type="entry name" value="YkuD"/>
    <property type="match status" value="1"/>
</dbReference>
<keyword evidence="8 9" id="KW-0961">Cell wall biogenesis/degradation</keyword>
<dbReference type="CDD" id="cd00118">
    <property type="entry name" value="LysM"/>
    <property type="match status" value="1"/>
</dbReference>
<organism evidence="15">
    <name type="scientific">Acidithiobacillus sulfuriphilus</name>
    <dbReference type="NCBI Taxonomy" id="1867749"/>
    <lineage>
        <taxon>Bacteria</taxon>
        <taxon>Pseudomonadati</taxon>
        <taxon>Pseudomonadota</taxon>
        <taxon>Acidithiobacillia</taxon>
        <taxon>Acidithiobacillales</taxon>
        <taxon>Acidithiobacillaceae</taxon>
        <taxon>Acidithiobacillus</taxon>
    </lineage>
</organism>
<dbReference type="GO" id="GO:0018104">
    <property type="term" value="P:peptidoglycan-protein cross-linking"/>
    <property type="evidence" value="ECO:0007669"/>
    <property type="project" value="TreeGrafter"/>
</dbReference>
<protein>
    <recommendedName>
        <fullName evidence="16">LysM peptidoglycan-binding domain-containing protein</fullName>
    </recommendedName>
</protein>
<evidence type="ECO:0000256" key="7">
    <source>
        <dbReference type="ARBA" id="ARBA00022984"/>
    </source>
</evidence>
<feature type="domain" description="LysM" evidence="13">
    <location>
        <begin position="39"/>
        <end position="83"/>
    </location>
</feature>
<evidence type="ECO:0000256" key="8">
    <source>
        <dbReference type="ARBA" id="ARBA00023316"/>
    </source>
</evidence>
<sequence length="430" mass="46441">MRYFLARWTLLAGGLAPLWAWSATYPLPPQGDNIVGGLATVTVRQEETLLDIGRRYDLGYDQITIANPGVDPWLPKAGAHVLLPSEYILPDTPRQGIVINVAAMRLFYYPPARPGVPPEVVTYPIGIGREGWRTPVGQASVTGKIKDPSWTPPASIREEHANNGDPLPAVVPAGPDNPLGQYALRLTLPGYLIHGSNKPWGVGMRVSHGCIRLYPEDISRLFANIPVGTSVRIVNQPWLLGHRQGVYYLQAFQVIDGTPDAHLERDLGEWIARQLPPGTPVPWQRILQIAQAGRGIPTALTGTEQQIRTPAEAIQPPMDAADGTAEEQAAPVSSKAAARSWYLPVAHFRDPGNAQKVMGLLAQMQPPVSSASSLANGVLTLRAGPYPSKTAAAAVAERIEKNLGIRCGAPLLDENPEKDVFASGETVTER</sequence>
<keyword evidence="5" id="KW-0378">Hydrolase</keyword>
<evidence type="ECO:0000256" key="11">
    <source>
        <dbReference type="SAM" id="SignalP"/>
    </source>
</evidence>
<evidence type="ECO:0000256" key="1">
    <source>
        <dbReference type="ARBA" id="ARBA00004752"/>
    </source>
</evidence>
<evidence type="ECO:0000256" key="10">
    <source>
        <dbReference type="SAM" id="MobiDB-lite"/>
    </source>
</evidence>
<dbReference type="InterPro" id="IPR007730">
    <property type="entry name" value="SPOR-like_dom"/>
</dbReference>
<dbReference type="InterPro" id="IPR038063">
    <property type="entry name" value="Transpep_catalytic_dom"/>
</dbReference>
<evidence type="ECO:0000256" key="3">
    <source>
        <dbReference type="ARBA" id="ARBA00022676"/>
    </source>
</evidence>
<dbReference type="AlphaFoldDB" id="A0A3M8R1A5"/>
<dbReference type="PROSITE" id="PS52029">
    <property type="entry name" value="LD_TPASE"/>
    <property type="match status" value="1"/>
</dbReference>
<dbReference type="GO" id="GO:0071972">
    <property type="term" value="F:peptidoglycan L,D-transpeptidase activity"/>
    <property type="evidence" value="ECO:0007669"/>
    <property type="project" value="TreeGrafter"/>
</dbReference>
<dbReference type="GO" id="GO:0071555">
    <property type="term" value="P:cell wall organization"/>
    <property type="evidence" value="ECO:0007669"/>
    <property type="project" value="UniProtKB-UniRule"/>
</dbReference>
<dbReference type="InterPro" id="IPR036779">
    <property type="entry name" value="LysM_dom_sf"/>
</dbReference>
<gene>
    <name evidence="15" type="ORF">EC580_07345</name>
</gene>
<dbReference type="GO" id="GO:0005576">
    <property type="term" value="C:extracellular region"/>
    <property type="evidence" value="ECO:0007669"/>
    <property type="project" value="TreeGrafter"/>
</dbReference>
<dbReference type="PROSITE" id="PS51782">
    <property type="entry name" value="LYSM"/>
    <property type="match status" value="1"/>
</dbReference>
<dbReference type="InterPro" id="IPR018392">
    <property type="entry name" value="LysM"/>
</dbReference>
<dbReference type="Gene3D" id="3.30.70.1070">
    <property type="entry name" value="Sporulation related repeat"/>
    <property type="match status" value="1"/>
</dbReference>
<evidence type="ECO:0000313" key="15">
    <source>
        <dbReference type="EMBL" id="RNF62293.1"/>
    </source>
</evidence>
<dbReference type="Gene3D" id="3.10.350.10">
    <property type="entry name" value="LysM domain"/>
    <property type="match status" value="1"/>
</dbReference>
<dbReference type="RefSeq" id="WP_123103651.1">
    <property type="nucleotide sequence ID" value="NZ_CP127527.1"/>
</dbReference>
<keyword evidence="6 9" id="KW-0133">Cell shape</keyword>
<keyword evidence="3" id="KW-0328">Glycosyltransferase</keyword>
<reference evidence="15" key="1">
    <citation type="submission" date="2018-10" db="EMBL/GenBank/DDBJ databases">
        <title>Acidithiobacillus sulfuriphilus sp. nov.: an extremely acidophilic sulfur-oxidizing chemolithotroph isolated from a neutral pH environment.</title>
        <authorList>
            <person name="Falagan C."/>
            <person name="Moya-Beltran A."/>
            <person name="Quatrini R."/>
            <person name="Johnson D.B."/>
        </authorList>
    </citation>
    <scope>NUCLEOTIDE SEQUENCE [LARGE SCALE GENOMIC DNA]</scope>
    <source>
        <strain evidence="15">CJ-2</strain>
    </source>
</reference>
<dbReference type="PROSITE" id="PS51724">
    <property type="entry name" value="SPOR"/>
    <property type="match status" value="1"/>
</dbReference>
<keyword evidence="7 9" id="KW-0573">Peptidoglycan synthesis</keyword>
<feature type="region of interest" description="Disordered" evidence="10">
    <location>
        <begin position="143"/>
        <end position="163"/>
    </location>
</feature>
<feature type="active site" description="Nucleophile" evidence="9">
    <location>
        <position position="210"/>
    </location>
</feature>
<evidence type="ECO:0000256" key="9">
    <source>
        <dbReference type="PROSITE-ProRule" id="PRU01373"/>
    </source>
</evidence>
<comment type="similarity">
    <text evidence="2">Belongs to the YkuD family.</text>
</comment>
<name>A0A3M8R1A5_9PROT</name>
<evidence type="ECO:0008006" key="16">
    <source>
        <dbReference type="Google" id="ProtNLM"/>
    </source>
</evidence>
<feature type="signal peptide" evidence="11">
    <location>
        <begin position="1"/>
        <end position="22"/>
    </location>
</feature>
<feature type="chain" id="PRO_5018228884" description="LysM peptidoglycan-binding domain-containing protein" evidence="11">
    <location>
        <begin position="23"/>
        <end position="430"/>
    </location>
</feature>
<feature type="active site" description="Proton donor/acceptor" evidence="9">
    <location>
        <position position="194"/>
    </location>
</feature>
<keyword evidence="4" id="KW-0808">Transferase</keyword>
<dbReference type="UniPathway" id="UPA00219"/>
<evidence type="ECO:0000259" key="14">
    <source>
        <dbReference type="PROSITE" id="PS52029"/>
    </source>
</evidence>
<dbReference type="SUPFAM" id="SSF141523">
    <property type="entry name" value="L,D-transpeptidase catalytic domain-like"/>
    <property type="match status" value="1"/>
</dbReference>
<dbReference type="PANTHER" id="PTHR30582">
    <property type="entry name" value="L,D-TRANSPEPTIDASE"/>
    <property type="match status" value="1"/>
</dbReference>
<dbReference type="InterPro" id="IPR050979">
    <property type="entry name" value="LD-transpeptidase"/>
</dbReference>
<dbReference type="Pfam" id="PF05036">
    <property type="entry name" value="SPOR"/>
    <property type="match status" value="1"/>
</dbReference>
<dbReference type="Gene3D" id="2.40.440.10">
    <property type="entry name" value="L,D-transpeptidase catalytic domain-like"/>
    <property type="match status" value="1"/>
</dbReference>
<evidence type="ECO:0000256" key="2">
    <source>
        <dbReference type="ARBA" id="ARBA00005992"/>
    </source>
</evidence>
<evidence type="ECO:0000256" key="5">
    <source>
        <dbReference type="ARBA" id="ARBA00022801"/>
    </source>
</evidence>
<comment type="caution">
    <text evidence="15">The sequence shown here is derived from an EMBL/GenBank/DDBJ whole genome shotgun (WGS) entry which is preliminary data.</text>
</comment>